<dbReference type="InterPro" id="IPR043202">
    <property type="entry name" value="Band-7_stomatin-like"/>
</dbReference>
<dbReference type="PANTHER" id="PTHR10264:SF83">
    <property type="entry name" value="BLL5629 PROTEIN"/>
    <property type="match status" value="1"/>
</dbReference>
<evidence type="ECO:0000256" key="2">
    <source>
        <dbReference type="ARBA" id="ARBA00008164"/>
    </source>
</evidence>
<dbReference type="SMART" id="SM00244">
    <property type="entry name" value="PHB"/>
    <property type="match status" value="1"/>
</dbReference>
<dbReference type="InterPro" id="IPR036013">
    <property type="entry name" value="Band_7/SPFH_dom_sf"/>
</dbReference>
<organism evidence="4 5">
    <name type="scientific">Roseibium sediminicola</name>
    <dbReference type="NCBI Taxonomy" id="2933272"/>
    <lineage>
        <taxon>Bacteria</taxon>
        <taxon>Pseudomonadati</taxon>
        <taxon>Pseudomonadota</taxon>
        <taxon>Alphaproteobacteria</taxon>
        <taxon>Hyphomicrobiales</taxon>
        <taxon>Stappiaceae</taxon>
        <taxon>Roseibium</taxon>
    </lineage>
</organism>
<dbReference type="RefSeq" id="WP_248153789.1">
    <property type="nucleotide sequence ID" value="NZ_JALNMJ010000006.1"/>
</dbReference>
<dbReference type="InterPro" id="IPR001972">
    <property type="entry name" value="Stomatin_HflK_fam"/>
</dbReference>
<dbReference type="Proteomes" id="UP001431221">
    <property type="component" value="Unassembled WGS sequence"/>
</dbReference>
<evidence type="ECO:0000256" key="1">
    <source>
        <dbReference type="ARBA" id="ARBA00004167"/>
    </source>
</evidence>
<dbReference type="PRINTS" id="PR00721">
    <property type="entry name" value="STOMATIN"/>
</dbReference>
<dbReference type="PANTHER" id="PTHR10264">
    <property type="entry name" value="BAND 7 PROTEIN-RELATED"/>
    <property type="match status" value="1"/>
</dbReference>
<keyword evidence="5" id="KW-1185">Reference proteome</keyword>
<dbReference type="CDD" id="cd13438">
    <property type="entry name" value="SPFH_eoslipins_u2"/>
    <property type="match status" value="1"/>
</dbReference>
<evidence type="ECO:0000313" key="5">
    <source>
        <dbReference type="Proteomes" id="UP001431221"/>
    </source>
</evidence>
<comment type="subcellular location">
    <subcellularLocation>
        <location evidence="1">Membrane</location>
        <topology evidence="1">Single-pass membrane protein</topology>
    </subcellularLocation>
</comment>
<name>A0ABT0GUB2_9HYPH</name>
<comment type="similarity">
    <text evidence="2">Belongs to the band 7/mec-2 family.</text>
</comment>
<gene>
    <name evidence="4" type="ORF">M0H32_10905</name>
</gene>
<dbReference type="Pfam" id="PF01145">
    <property type="entry name" value="Band_7"/>
    <property type="match status" value="1"/>
</dbReference>
<dbReference type="Gene3D" id="3.30.479.30">
    <property type="entry name" value="Band 7 domain"/>
    <property type="match status" value="1"/>
</dbReference>
<reference evidence="4" key="1">
    <citation type="submission" date="2022-04" db="EMBL/GenBank/DDBJ databases">
        <title>Roseibium sp. CAU 1639 isolated from mud.</title>
        <authorList>
            <person name="Kim W."/>
        </authorList>
    </citation>
    <scope>NUCLEOTIDE SEQUENCE</scope>
    <source>
        <strain evidence="4">CAU 1639</strain>
    </source>
</reference>
<dbReference type="Gene3D" id="6.10.250.2090">
    <property type="match status" value="1"/>
</dbReference>
<proteinExistence type="inferred from homology"/>
<comment type="caution">
    <text evidence="4">The sequence shown here is derived from an EMBL/GenBank/DDBJ whole genome shotgun (WGS) entry which is preliminary data.</text>
</comment>
<dbReference type="EMBL" id="JALNMJ010000006">
    <property type="protein sequence ID" value="MCK7612672.1"/>
    <property type="molecule type" value="Genomic_DNA"/>
</dbReference>
<accession>A0ABT0GUB2</accession>
<evidence type="ECO:0000313" key="4">
    <source>
        <dbReference type="EMBL" id="MCK7612672.1"/>
    </source>
</evidence>
<dbReference type="InterPro" id="IPR001107">
    <property type="entry name" value="Band_7"/>
</dbReference>
<dbReference type="SUPFAM" id="SSF117892">
    <property type="entry name" value="Band 7/SPFH domain"/>
    <property type="match status" value="1"/>
</dbReference>
<evidence type="ECO:0000259" key="3">
    <source>
        <dbReference type="SMART" id="SM00244"/>
    </source>
</evidence>
<protein>
    <submittedName>
        <fullName evidence="4">Slipin family protein</fullName>
    </submittedName>
</protein>
<feature type="domain" description="Band 7" evidence="3">
    <location>
        <begin position="148"/>
        <end position="307"/>
    </location>
</feature>
<sequence>MTTFLDKIRGRTRVVISETERALHICKGELRGILGPGEHSLKNGRGTLVVERHALAGSEFRSTFEKALFDKLPEVADEHLTVIRTHQGEVAIVERDNRIHTVLGSDQRLVLWTEAGPWTFTTVDTEAEPELPQKLMRRLGEARQTQQFVIVPVTEGSVALLFADGVLTKVLEAGVHAFWKAGRTITQKVIDLKRQALDVTGQEVLTLDRVTIRINLSADYRVVDPVKAATEVKDFTDTLYRALQLVFRKQLGALKLDQILEKKGEVNADAAEKIRADMALIGVEVSDIVLKDVILPGEMREILNKVVTAEKEAEANVIRRREETNATRSLLNTAKVMAENPVMLRLKELEALEAIAGKVDKLTVHNGTGGLMNDLVRLRDESTG</sequence>